<keyword evidence="1" id="KW-1133">Transmembrane helix</keyword>
<feature type="transmembrane region" description="Helical" evidence="1">
    <location>
        <begin position="64"/>
        <end position="86"/>
    </location>
</feature>
<accession>A0A975T281</accession>
<keyword evidence="1" id="KW-0812">Transmembrane</keyword>
<sequence length="151" mass="16474">MTVLVWVTTVAIFCQAVIAGQFVSQDGKDAWVTVHGVVADISWVLTLISAGYAFFALRTYFPVLVRWSGVLFVATLIQTGIGHLITEKGVDWLIMVHVPLAFVVFAAAGYLSVWAVRVRHQVAEGHLHRAAEVGVDPKADVHDVVRPIDPS</sequence>
<feature type="transmembrane region" description="Helical" evidence="1">
    <location>
        <begin position="35"/>
        <end position="57"/>
    </location>
</feature>
<evidence type="ECO:0000256" key="1">
    <source>
        <dbReference type="SAM" id="Phobius"/>
    </source>
</evidence>
<feature type="transmembrane region" description="Helical" evidence="1">
    <location>
        <begin position="92"/>
        <end position="116"/>
    </location>
</feature>
<dbReference type="Proteomes" id="UP000683575">
    <property type="component" value="Chromosome"/>
</dbReference>
<dbReference type="EMBL" id="CP077062">
    <property type="protein sequence ID" value="QWZ10047.1"/>
    <property type="molecule type" value="Genomic_DNA"/>
</dbReference>
<organism evidence="2 3">
    <name type="scientific">Nocardioides panacis</name>
    <dbReference type="NCBI Taxonomy" id="2849501"/>
    <lineage>
        <taxon>Bacteria</taxon>
        <taxon>Bacillati</taxon>
        <taxon>Actinomycetota</taxon>
        <taxon>Actinomycetes</taxon>
        <taxon>Propionibacteriales</taxon>
        <taxon>Nocardioidaceae</taxon>
        <taxon>Nocardioides</taxon>
    </lineage>
</organism>
<protein>
    <submittedName>
        <fullName evidence="2">Uncharacterized protein</fullName>
    </submittedName>
</protein>
<evidence type="ECO:0000313" key="2">
    <source>
        <dbReference type="EMBL" id="QWZ10047.1"/>
    </source>
</evidence>
<dbReference type="RefSeq" id="WP_216941893.1">
    <property type="nucleotide sequence ID" value="NZ_CP077062.1"/>
</dbReference>
<dbReference type="AlphaFoldDB" id="A0A975T281"/>
<proteinExistence type="predicted"/>
<keyword evidence="3" id="KW-1185">Reference proteome</keyword>
<name>A0A975T281_9ACTN</name>
<dbReference type="KEGG" id="nps:KRR39_10110"/>
<gene>
    <name evidence="2" type="ORF">KRR39_10110</name>
</gene>
<reference evidence="2" key="1">
    <citation type="submission" date="2021-06" db="EMBL/GenBank/DDBJ databases">
        <title>Complete genome sequence of Nocardioides sp. G188.</title>
        <authorList>
            <person name="Im W.-T."/>
        </authorList>
    </citation>
    <scope>NUCLEOTIDE SEQUENCE</scope>
    <source>
        <strain evidence="2">G188</strain>
    </source>
</reference>
<evidence type="ECO:0000313" key="3">
    <source>
        <dbReference type="Proteomes" id="UP000683575"/>
    </source>
</evidence>
<keyword evidence="1" id="KW-0472">Membrane</keyword>